<dbReference type="InterPro" id="IPR013324">
    <property type="entry name" value="RNA_pol_sigma_r3/r4-like"/>
</dbReference>
<dbReference type="SUPFAM" id="SSF88946">
    <property type="entry name" value="Sigma2 domain of RNA polymerase sigma factors"/>
    <property type="match status" value="1"/>
</dbReference>
<dbReference type="Pfam" id="PF04539">
    <property type="entry name" value="Sigma70_r3"/>
    <property type="match status" value="1"/>
</dbReference>
<evidence type="ECO:0000313" key="9">
    <source>
        <dbReference type="Proteomes" id="UP000643525"/>
    </source>
</evidence>
<evidence type="ECO:0000256" key="3">
    <source>
        <dbReference type="ARBA" id="ARBA00023125"/>
    </source>
</evidence>
<proteinExistence type="predicted"/>
<dbReference type="Proteomes" id="UP000643525">
    <property type="component" value="Unassembled WGS sequence"/>
</dbReference>
<dbReference type="Gene3D" id="1.20.140.160">
    <property type="match status" value="1"/>
</dbReference>
<dbReference type="PIRSF" id="PIRSF000770">
    <property type="entry name" value="RNA_pol_sigma-SigE/K"/>
    <property type="match status" value="1"/>
</dbReference>
<evidence type="ECO:0000259" key="7">
    <source>
        <dbReference type="Pfam" id="PF04545"/>
    </source>
</evidence>
<dbReference type="PANTHER" id="PTHR30385:SF7">
    <property type="entry name" value="RNA POLYMERASE SIGMA FACTOR FLIA"/>
    <property type="match status" value="1"/>
</dbReference>
<dbReference type="Pfam" id="PF04542">
    <property type="entry name" value="Sigma70_r2"/>
    <property type="match status" value="1"/>
</dbReference>
<dbReference type="SUPFAM" id="SSF88659">
    <property type="entry name" value="Sigma3 and sigma4 domains of RNA polymerase sigma factors"/>
    <property type="match status" value="2"/>
</dbReference>
<dbReference type="InterPro" id="IPR000943">
    <property type="entry name" value="RNA_pol_sigma70"/>
</dbReference>
<dbReference type="Pfam" id="PF04545">
    <property type="entry name" value="Sigma70_r4"/>
    <property type="match status" value="1"/>
</dbReference>
<keyword evidence="8" id="KW-0282">Flagellum</keyword>
<evidence type="ECO:0000256" key="2">
    <source>
        <dbReference type="ARBA" id="ARBA00023082"/>
    </source>
</evidence>
<sequence>MPAVNRDARNALVVENLPLVGYLVAEMCAKATHLSREDLTSVGSIALVTAADAFDPELGVPFGAYARRRIIGAFADDMRSADWAGRGSRRKIRELKTVEETLTAALGRAPSLSELAQAMGVEEKVISATQQDASRSVVTLESDMSDYLVTEGRSPEQELVDAEQTAMLRTAVETLPERMRLIVSQLFFEGATVKDIAADLGITHSAVSQQRSEAMKLLRDGLQTHYSSGPVDVGALRTSSRRRDQYLQELGERTLGGLLQGARGLRPAPLVEF</sequence>
<dbReference type="InterPro" id="IPR007624">
    <property type="entry name" value="RNA_pol_sigma70_r3"/>
</dbReference>
<keyword evidence="1" id="KW-0805">Transcription regulation</keyword>
<comment type="caution">
    <text evidence="8">The sequence shown here is derived from an EMBL/GenBank/DDBJ whole genome shotgun (WGS) entry which is preliminary data.</text>
</comment>
<feature type="domain" description="RNA polymerase sigma-70 region 3" evidence="5">
    <location>
        <begin position="91"/>
        <end position="143"/>
    </location>
</feature>
<dbReference type="InterPro" id="IPR007630">
    <property type="entry name" value="RNA_pol_sigma70_r4"/>
</dbReference>
<feature type="domain" description="RNA polymerase sigma-70 region 4" evidence="7">
    <location>
        <begin position="172"/>
        <end position="219"/>
    </location>
</feature>
<accession>A0ABR9JFP6</accession>
<dbReference type="InterPro" id="IPR007627">
    <property type="entry name" value="RNA_pol_sigma70_r2"/>
</dbReference>
<evidence type="ECO:0000259" key="6">
    <source>
        <dbReference type="Pfam" id="PF04542"/>
    </source>
</evidence>
<dbReference type="NCBIfam" id="TIGR02937">
    <property type="entry name" value="sigma70-ECF"/>
    <property type="match status" value="1"/>
</dbReference>
<gene>
    <name evidence="8" type="ORF">H4W27_001769</name>
</gene>
<dbReference type="EMBL" id="JADBED010000001">
    <property type="protein sequence ID" value="MBE1524651.1"/>
    <property type="molecule type" value="Genomic_DNA"/>
</dbReference>
<keyword evidence="8" id="KW-0969">Cilium</keyword>
<dbReference type="RefSeq" id="WP_192595634.1">
    <property type="nucleotide sequence ID" value="NZ_BAAALJ010000002.1"/>
</dbReference>
<keyword evidence="2" id="KW-0731">Sigma factor</keyword>
<reference evidence="8 9" key="1">
    <citation type="submission" date="2020-10" db="EMBL/GenBank/DDBJ databases">
        <title>Sequencing the genomes of 1000 actinobacteria strains.</title>
        <authorList>
            <person name="Klenk H.-P."/>
        </authorList>
    </citation>
    <scope>NUCLEOTIDE SEQUENCE [LARGE SCALE GENOMIC DNA]</scope>
    <source>
        <strain evidence="8 9">DSM 15666</strain>
    </source>
</reference>
<keyword evidence="9" id="KW-1185">Reference proteome</keyword>
<evidence type="ECO:0000313" key="8">
    <source>
        <dbReference type="EMBL" id="MBE1524651.1"/>
    </source>
</evidence>
<evidence type="ECO:0000256" key="1">
    <source>
        <dbReference type="ARBA" id="ARBA00023015"/>
    </source>
</evidence>
<dbReference type="PANTHER" id="PTHR30385">
    <property type="entry name" value="SIGMA FACTOR F FLAGELLAR"/>
    <property type="match status" value="1"/>
</dbReference>
<keyword evidence="8" id="KW-0966">Cell projection</keyword>
<evidence type="ECO:0000259" key="5">
    <source>
        <dbReference type="Pfam" id="PF04539"/>
    </source>
</evidence>
<organism evidence="8 9">
    <name type="scientific">Nesterenkonia lutea</name>
    <dbReference type="NCBI Taxonomy" id="272919"/>
    <lineage>
        <taxon>Bacteria</taxon>
        <taxon>Bacillati</taxon>
        <taxon>Actinomycetota</taxon>
        <taxon>Actinomycetes</taxon>
        <taxon>Micrococcales</taxon>
        <taxon>Micrococcaceae</taxon>
        <taxon>Nesterenkonia</taxon>
    </lineage>
</organism>
<dbReference type="CDD" id="cd06171">
    <property type="entry name" value="Sigma70_r4"/>
    <property type="match status" value="1"/>
</dbReference>
<dbReference type="InterPro" id="IPR014284">
    <property type="entry name" value="RNA_pol_sigma-70_dom"/>
</dbReference>
<dbReference type="Gene3D" id="1.10.1740.10">
    <property type="match status" value="1"/>
</dbReference>
<dbReference type="InterPro" id="IPR013325">
    <property type="entry name" value="RNA_pol_sigma_r2"/>
</dbReference>
<protein>
    <submittedName>
        <fullName evidence="8">RNA polymerase sigma factor for flagellar operon FliA</fullName>
    </submittedName>
</protein>
<keyword evidence="3" id="KW-0238">DNA-binding</keyword>
<feature type="domain" description="RNA polymerase sigma-70 region 2" evidence="6">
    <location>
        <begin position="12"/>
        <end position="83"/>
    </location>
</feature>
<name>A0ABR9JFP6_9MICC</name>
<evidence type="ECO:0000256" key="4">
    <source>
        <dbReference type="ARBA" id="ARBA00023163"/>
    </source>
</evidence>
<keyword evidence="4" id="KW-0804">Transcription</keyword>